<evidence type="ECO:0000256" key="10">
    <source>
        <dbReference type="ARBA" id="ARBA00022989"/>
    </source>
</evidence>
<dbReference type="EC" id="2.7.10.2" evidence="19"/>
<evidence type="ECO:0000313" key="19">
    <source>
        <dbReference type="EMBL" id="AWL67395.1"/>
    </source>
</evidence>
<feature type="transmembrane region" description="Helical" evidence="15">
    <location>
        <begin position="45"/>
        <end position="63"/>
    </location>
</feature>
<feature type="domain" description="Polysaccharide chain length determinant N-terminal" evidence="16">
    <location>
        <begin position="31"/>
        <end position="119"/>
    </location>
</feature>
<dbReference type="NCBIfam" id="TIGR01007">
    <property type="entry name" value="eps_fam"/>
    <property type="match status" value="1"/>
</dbReference>
<comment type="similarity">
    <text evidence="2">Belongs to the etk/wzc family.</text>
</comment>
<evidence type="ECO:0000256" key="6">
    <source>
        <dbReference type="ARBA" id="ARBA00022692"/>
    </source>
</evidence>
<feature type="transmembrane region" description="Helical" evidence="15">
    <location>
        <begin position="438"/>
        <end position="457"/>
    </location>
</feature>
<dbReference type="GO" id="GO:0042802">
    <property type="term" value="F:identical protein binding"/>
    <property type="evidence" value="ECO:0007669"/>
    <property type="project" value="UniProtKB-ARBA"/>
</dbReference>
<keyword evidence="8 19" id="KW-0418">Kinase</keyword>
<accession>A0AB33FRF0</accession>
<gene>
    <name evidence="19" type="ORF">DKC05_06790</name>
</gene>
<keyword evidence="4" id="KW-0997">Cell inner membrane</keyword>
<evidence type="ECO:0000256" key="1">
    <source>
        <dbReference type="ARBA" id="ARBA00004429"/>
    </source>
</evidence>
<dbReference type="InterPro" id="IPR032807">
    <property type="entry name" value="GNVR"/>
</dbReference>
<evidence type="ECO:0000259" key="17">
    <source>
        <dbReference type="Pfam" id="PF13614"/>
    </source>
</evidence>
<dbReference type="Gene3D" id="3.40.50.300">
    <property type="entry name" value="P-loop containing nucleotide triphosphate hydrolases"/>
    <property type="match status" value="1"/>
</dbReference>
<evidence type="ECO:0000256" key="12">
    <source>
        <dbReference type="ARBA" id="ARBA00023137"/>
    </source>
</evidence>
<protein>
    <submittedName>
        <fullName evidence="19">Tyrosine-protein kinase</fullName>
        <ecNumber evidence="19">2.7.10.2</ecNumber>
    </submittedName>
</protein>
<dbReference type="InterPro" id="IPR003856">
    <property type="entry name" value="LPS_length_determ_N"/>
</dbReference>
<evidence type="ECO:0000256" key="13">
    <source>
        <dbReference type="ARBA" id="ARBA00053015"/>
    </source>
</evidence>
<sequence length="732" mass="81226">MSEVPKPMTGNTMSEKKHVTEPCDSGQINSNLHHLVGVLLEHHKFILGLVFLFAGMSIGYTWLATPMYRADVLIQVEKNAADSLVSNVSDAFAQDQEVKDAAEMALLFSRRVIGEAVSTLKLDIDAKEKVLPVIGTLISRITGDKKYIIVDVLDVPENLQDKTLQLDIISQKKYKIMTGQGDVITGEFNKPTLEGGMSILINKGNSTVGDTFELVKKSKITAINSVIANLSFVSNARDNGVFRVFYQGKDPEKVVSTLNEIAKNYLNQNIKDKSAQAEKGLDFLSKQLTIKKNDLIHAEDALNMYRRNSNSLDMSLEAQQLLKRGVALDTQLNALTIQEVDISQAYTKEYPSYKALLDKKKTIEEERSKINSSIANLPESQQQLIRLSRDVLVGQAVYVLLLQKEQELRVTKASIIGDVRIVDYAELKTGVASLNSKVIIFVSLYLGFIFAFILVLLKTILYKRVEKIEELGQLGVSVLATIPFSSIQGEIIRKEKKGESKKILQHTTLADFDPSDLAIEALRGLRTSLHFAMVESNNNVLMISGVSPGCGKTFISANFSSLITMSGKRVLLLDADLRKGYIHELFSLKNELGLSSFLTSSEVDISKYIQHDERTGLDIIPRGKIPPNPSELLMTARFKFLVSTLSNMYDFVIIDTPPIMAVTDPSIIGRHAGTTMLVVGFAKNTVKEVEISISRFEKSGVSISGLIVNGYVKKATEIYSEGSYYNYGYKYR</sequence>
<dbReference type="Pfam" id="PF13614">
    <property type="entry name" value="AAA_31"/>
    <property type="match status" value="1"/>
</dbReference>
<feature type="domain" description="AAA" evidence="17">
    <location>
        <begin position="544"/>
        <end position="662"/>
    </location>
</feature>
<proteinExistence type="inferred from homology"/>
<dbReference type="SUPFAM" id="SSF52540">
    <property type="entry name" value="P-loop containing nucleoside triphosphate hydrolases"/>
    <property type="match status" value="1"/>
</dbReference>
<dbReference type="EMBL" id="CP029449">
    <property type="protein sequence ID" value="AWL67395.1"/>
    <property type="molecule type" value="Genomic_DNA"/>
</dbReference>
<evidence type="ECO:0000256" key="11">
    <source>
        <dbReference type="ARBA" id="ARBA00023136"/>
    </source>
</evidence>
<keyword evidence="6 15" id="KW-0812">Transmembrane</keyword>
<dbReference type="AlphaFoldDB" id="A0AB33FRF0"/>
<keyword evidence="10 15" id="KW-1133">Transmembrane helix</keyword>
<evidence type="ECO:0000256" key="3">
    <source>
        <dbReference type="ARBA" id="ARBA00022475"/>
    </source>
</evidence>
<evidence type="ECO:0000256" key="14">
    <source>
        <dbReference type="SAM" id="MobiDB-lite"/>
    </source>
</evidence>
<evidence type="ECO:0000313" key="20">
    <source>
        <dbReference type="Proteomes" id="UP000245399"/>
    </source>
</evidence>
<evidence type="ECO:0000256" key="2">
    <source>
        <dbReference type="ARBA" id="ARBA00008883"/>
    </source>
</evidence>
<feature type="domain" description="Tyrosine-protein kinase G-rich" evidence="18">
    <location>
        <begin position="380"/>
        <end position="459"/>
    </location>
</feature>
<name>A0AB33FRF0_SERMA</name>
<dbReference type="Pfam" id="PF13807">
    <property type="entry name" value="GNVR"/>
    <property type="match status" value="1"/>
</dbReference>
<dbReference type="PANTHER" id="PTHR32309:SF32">
    <property type="entry name" value="TYROSINE-PROTEIN KINASE ETK-RELATED"/>
    <property type="match status" value="1"/>
</dbReference>
<evidence type="ECO:0000256" key="8">
    <source>
        <dbReference type="ARBA" id="ARBA00022777"/>
    </source>
</evidence>
<dbReference type="Pfam" id="PF23607">
    <property type="entry name" value="WZC_N"/>
    <property type="match status" value="1"/>
</dbReference>
<dbReference type="InterPro" id="IPR005702">
    <property type="entry name" value="Wzc-like_C"/>
</dbReference>
<evidence type="ECO:0000256" key="15">
    <source>
        <dbReference type="SAM" id="Phobius"/>
    </source>
</evidence>
<dbReference type="InterPro" id="IPR027417">
    <property type="entry name" value="P-loop_NTPase"/>
</dbReference>
<keyword evidence="7" id="KW-0547">Nucleotide-binding</keyword>
<evidence type="ECO:0000259" key="16">
    <source>
        <dbReference type="Pfam" id="PF02706"/>
    </source>
</evidence>
<evidence type="ECO:0000256" key="7">
    <source>
        <dbReference type="ARBA" id="ARBA00022741"/>
    </source>
</evidence>
<keyword evidence="12" id="KW-0829">Tyrosine-protein kinase</keyword>
<organism evidence="19 20">
    <name type="scientific">Serratia marcescens</name>
    <dbReference type="NCBI Taxonomy" id="615"/>
    <lineage>
        <taxon>Bacteria</taxon>
        <taxon>Pseudomonadati</taxon>
        <taxon>Pseudomonadota</taxon>
        <taxon>Gammaproteobacteria</taxon>
        <taxon>Enterobacterales</taxon>
        <taxon>Yersiniaceae</taxon>
        <taxon>Serratia</taxon>
    </lineage>
</organism>
<dbReference type="Pfam" id="PF02706">
    <property type="entry name" value="Wzz"/>
    <property type="match status" value="1"/>
</dbReference>
<keyword evidence="9" id="KW-0067">ATP-binding</keyword>
<dbReference type="GO" id="GO:0005886">
    <property type="term" value="C:plasma membrane"/>
    <property type="evidence" value="ECO:0007669"/>
    <property type="project" value="UniProtKB-SubCell"/>
</dbReference>
<dbReference type="Proteomes" id="UP000245399">
    <property type="component" value="Chromosome"/>
</dbReference>
<comment type="subcellular location">
    <subcellularLocation>
        <location evidence="1">Cell inner membrane</location>
        <topology evidence="1">Multi-pass membrane protein</topology>
    </subcellularLocation>
</comment>
<feature type="region of interest" description="Disordered" evidence="14">
    <location>
        <begin position="1"/>
        <end position="22"/>
    </location>
</feature>
<keyword evidence="3" id="KW-1003">Cell membrane</keyword>
<dbReference type="GO" id="GO:0005524">
    <property type="term" value="F:ATP binding"/>
    <property type="evidence" value="ECO:0007669"/>
    <property type="project" value="UniProtKB-KW"/>
</dbReference>
<evidence type="ECO:0000256" key="5">
    <source>
        <dbReference type="ARBA" id="ARBA00022679"/>
    </source>
</evidence>
<comment type="catalytic activity">
    <reaction evidence="13">
        <text>L-tyrosyl-[protein] + ATP = O-phospho-L-tyrosyl-[protein] + ADP + H(+)</text>
        <dbReference type="Rhea" id="RHEA:10596"/>
        <dbReference type="Rhea" id="RHEA-COMP:10136"/>
        <dbReference type="Rhea" id="RHEA-COMP:20101"/>
        <dbReference type="ChEBI" id="CHEBI:15378"/>
        <dbReference type="ChEBI" id="CHEBI:30616"/>
        <dbReference type="ChEBI" id="CHEBI:46858"/>
        <dbReference type="ChEBI" id="CHEBI:61978"/>
        <dbReference type="ChEBI" id="CHEBI:456216"/>
    </reaction>
</comment>
<evidence type="ECO:0000256" key="9">
    <source>
        <dbReference type="ARBA" id="ARBA00022840"/>
    </source>
</evidence>
<dbReference type="InterPro" id="IPR050445">
    <property type="entry name" value="Bact_polysacc_biosynth/exp"/>
</dbReference>
<keyword evidence="11 15" id="KW-0472">Membrane</keyword>
<dbReference type="InterPro" id="IPR025669">
    <property type="entry name" value="AAA_dom"/>
</dbReference>
<keyword evidence="5 19" id="KW-0808">Transferase</keyword>
<dbReference type="CDD" id="cd05387">
    <property type="entry name" value="BY-kinase"/>
    <property type="match status" value="1"/>
</dbReference>
<dbReference type="PANTHER" id="PTHR32309">
    <property type="entry name" value="TYROSINE-PROTEIN KINASE"/>
    <property type="match status" value="1"/>
</dbReference>
<evidence type="ECO:0000256" key="4">
    <source>
        <dbReference type="ARBA" id="ARBA00022519"/>
    </source>
</evidence>
<dbReference type="FunFam" id="3.40.50.300:FF:000527">
    <property type="entry name" value="Tyrosine-protein kinase etk"/>
    <property type="match status" value="1"/>
</dbReference>
<dbReference type="GO" id="GO:0004715">
    <property type="term" value="F:non-membrane spanning protein tyrosine kinase activity"/>
    <property type="evidence" value="ECO:0007669"/>
    <property type="project" value="UniProtKB-EC"/>
</dbReference>
<reference evidence="19 20" key="1">
    <citation type="submission" date="2018-05" db="EMBL/GenBank/DDBJ databases">
        <title>Klebsiella quasipneumonaiae provides a window into carbapenemase gene transfer, plasmid rearrangements and nosocomial acquisition from the hospital environment.</title>
        <authorList>
            <person name="Mathers A.J."/>
            <person name="Vegesana K."/>
            <person name="Stoesser N."/>
            <person name="Crook D."/>
            <person name="Vaughan A."/>
            <person name="Barry K."/>
            <person name="Parikh H."/>
            <person name="Sebra R."/>
            <person name="Kotay S."/>
            <person name="Walker A.S."/>
            <person name="Sheppard A.E."/>
        </authorList>
    </citation>
    <scope>NUCLEOTIDE SEQUENCE [LARGE SCALE GENOMIC DNA]</scope>
    <source>
        <strain evidence="19 20">CAV1761</strain>
    </source>
</reference>
<evidence type="ECO:0000259" key="18">
    <source>
        <dbReference type="Pfam" id="PF13807"/>
    </source>
</evidence>